<dbReference type="AlphaFoldDB" id="A0AAP2CGS5"/>
<dbReference type="EMBL" id="JAHCMY010000001">
    <property type="protein sequence ID" value="MBS9523289.1"/>
    <property type="molecule type" value="Genomic_DNA"/>
</dbReference>
<dbReference type="PROSITE" id="PS51257">
    <property type="entry name" value="PROKAR_LIPOPROTEIN"/>
    <property type="match status" value="1"/>
</dbReference>
<gene>
    <name evidence="1" type="ORF">KI659_04585</name>
</gene>
<evidence type="ECO:0000313" key="1">
    <source>
        <dbReference type="EMBL" id="MBS9523289.1"/>
    </source>
</evidence>
<dbReference type="RefSeq" id="WP_213944145.1">
    <property type="nucleotide sequence ID" value="NZ_JAHCMY010000001.1"/>
</dbReference>
<sequence>MVNFRFVSALFLLIGLASCERYLEVDLPAHTPRFVINTDLEAGRPATVFVSQTRGVLEESNFSPVRDAKVEMIEDGEQAYPLSFQGFEGRFNNTLNGYVSEAIEIQPGRTYHLNVEGRLESSHNTVTIPSEVPIKSLEIKEVGGDNVEFVLTFEDPEERNFYEITVFYDGYMTYQYSDDRIDTVSESSAVRIEALSPAYQRDFSVGSGLLIDDQLFNGNEATIEFSANLRYRLTMEVTVVLKNVTEDYYLYEVTRGLQRHTGGDPLAQPVSVHNNVNGGRGIIKAGVISKEKVPFAFSGAQGN</sequence>
<protein>
    <submittedName>
        <fullName evidence="1">DUF4249 domain-containing protein</fullName>
    </submittedName>
</protein>
<dbReference type="Pfam" id="PF14054">
    <property type="entry name" value="DUF4249"/>
    <property type="match status" value="1"/>
</dbReference>
<dbReference type="Proteomes" id="UP001319104">
    <property type="component" value="Unassembled WGS sequence"/>
</dbReference>
<organism evidence="1 2">
    <name type="scientific">Litoribacter ruber</name>
    <dbReference type="NCBI Taxonomy" id="702568"/>
    <lineage>
        <taxon>Bacteria</taxon>
        <taxon>Pseudomonadati</taxon>
        <taxon>Bacteroidota</taxon>
        <taxon>Cytophagia</taxon>
        <taxon>Cytophagales</taxon>
        <taxon>Cyclobacteriaceae</taxon>
        <taxon>Litoribacter</taxon>
    </lineage>
</organism>
<accession>A0AAP2CGS5</accession>
<dbReference type="InterPro" id="IPR025345">
    <property type="entry name" value="DUF4249"/>
</dbReference>
<proteinExistence type="predicted"/>
<name>A0AAP2CGS5_9BACT</name>
<reference evidence="1 2" key="1">
    <citation type="submission" date="2021-05" db="EMBL/GenBank/DDBJ databases">
        <authorList>
            <person name="Zhang Z.D."/>
            <person name="Osman G."/>
        </authorList>
    </citation>
    <scope>NUCLEOTIDE SEQUENCE [LARGE SCALE GENOMIC DNA]</scope>
    <source>
        <strain evidence="1 2">KCTC 32217</strain>
    </source>
</reference>
<evidence type="ECO:0000313" key="2">
    <source>
        <dbReference type="Proteomes" id="UP001319104"/>
    </source>
</evidence>
<keyword evidence="2" id="KW-1185">Reference proteome</keyword>
<comment type="caution">
    <text evidence="1">The sequence shown here is derived from an EMBL/GenBank/DDBJ whole genome shotgun (WGS) entry which is preliminary data.</text>
</comment>